<protein>
    <submittedName>
        <fullName evidence="1">Uncharacterized protein</fullName>
    </submittedName>
</protein>
<evidence type="ECO:0000313" key="2">
    <source>
        <dbReference type="Proteomes" id="UP000182360"/>
    </source>
</evidence>
<dbReference type="EMBL" id="FOFU01000001">
    <property type="protein sequence ID" value="SEP83278.1"/>
    <property type="molecule type" value="Genomic_DNA"/>
</dbReference>
<dbReference type="AlphaFoldDB" id="A0A1H9B4W3"/>
<organism evidence="1 2">
    <name type="scientific">Treponema bryantii</name>
    <dbReference type="NCBI Taxonomy" id="163"/>
    <lineage>
        <taxon>Bacteria</taxon>
        <taxon>Pseudomonadati</taxon>
        <taxon>Spirochaetota</taxon>
        <taxon>Spirochaetia</taxon>
        <taxon>Spirochaetales</taxon>
        <taxon>Treponemataceae</taxon>
        <taxon>Treponema</taxon>
    </lineage>
</organism>
<keyword evidence="2" id="KW-1185">Reference proteome</keyword>
<sequence length="160" mass="18467">MSNRFYVNGVQIYGNNEMFPRTKEELTKQGAKWNGGTFGVIEIKDPQALMDVVTKDSLGFLKDIMMNHYDPIKDEDIEKSFDELTDIDALSSLLPKELLSCIYEKDGEPNLLAYRRIENWIANKRVMTPYLLWTVIKDDVDFKEGKLILKEGNTITATMY</sequence>
<proteinExistence type="predicted"/>
<dbReference type="Proteomes" id="UP000182360">
    <property type="component" value="Unassembled WGS sequence"/>
</dbReference>
<dbReference type="RefSeq" id="WP_074640668.1">
    <property type="nucleotide sequence ID" value="NZ_FOFU01000001.1"/>
</dbReference>
<gene>
    <name evidence="1" type="ORF">SAMN04487977_101556</name>
</gene>
<name>A0A1H9B4W3_9SPIR</name>
<reference evidence="1 2" key="1">
    <citation type="submission" date="2016-10" db="EMBL/GenBank/DDBJ databases">
        <authorList>
            <person name="de Groot N.N."/>
        </authorList>
    </citation>
    <scope>NUCLEOTIDE SEQUENCE [LARGE SCALE GENOMIC DNA]</scope>
    <source>
        <strain evidence="1 2">B25</strain>
    </source>
</reference>
<accession>A0A1H9B4W3</accession>
<evidence type="ECO:0000313" key="1">
    <source>
        <dbReference type="EMBL" id="SEP83278.1"/>
    </source>
</evidence>